<keyword evidence="2" id="KW-0805">Transcription regulation</keyword>
<dbReference type="InterPro" id="IPR036388">
    <property type="entry name" value="WH-like_DNA-bd_sf"/>
</dbReference>
<dbReference type="InterPro" id="IPR013324">
    <property type="entry name" value="RNA_pol_sigma_r3/r4-like"/>
</dbReference>
<dbReference type="GO" id="GO:0006352">
    <property type="term" value="P:DNA-templated transcription initiation"/>
    <property type="evidence" value="ECO:0007669"/>
    <property type="project" value="InterPro"/>
</dbReference>
<dbReference type="GO" id="GO:0003677">
    <property type="term" value="F:DNA binding"/>
    <property type="evidence" value="ECO:0007669"/>
    <property type="project" value="InterPro"/>
</dbReference>
<gene>
    <name evidence="7" type="ORF">GCM10012284_40430</name>
</gene>
<dbReference type="AlphaFoldDB" id="A0A8J3FQL2"/>
<evidence type="ECO:0000259" key="6">
    <source>
        <dbReference type="Pfam" id="PF08281"/>
    </source>
</evidence>
<evidence type="ECO:0000256" key="1">
    <source>
        <dbReference type="ARBA" id="ARBA00010641"/>
    </source>
</evidence>
<keyword evidence="8" id="KW-1185">Reference proteome</keyword>
<proteinExistence type="inferred from homology"/>
<keyword evidence="4" id="KW-0804">Transcription</keyword>
<accession>A0A8J3FQL2</accession>
<keyword evidence="3" id="KW-0731">Sigma factor</keyword>
<dbReference type="InterPro" id="IPR013249">
    <property type="entry name" value="RNA_pol_sigma70_r4_t2"/>
</dbReference>
<evidence type="ECO:0000256" key="5">
    <source>
        <dbReference type="SAM" id="MobiDB-lite"/>
    </source>
</evidence>
<dbReference type="RefSeq" id="WP_189080808.1">
    <property type="nucleotide sequence ID" value="NZ_BMMX01000019.1"/>
</dbReference>
<reference evidence="7" key="1">
    <citation type="journal article" date="2014" name="Int. J. Syst. Evol. Microbiol.">
        <title>Complete genome sequence of Corynebacterium casei LMG S-19264T (=DSM 44701T), isolated from a smear-ripened cheese.</title>
        <authorList>
            <consortium name="US DOE Joint Genome Institute (JGI-PGF)"/>
            <person name="Walter F."/>
            <person name="Albersmeier A."/>
            <person name="Kalinowski J."/>
            <person name="Ruckert C."/>
        </authorList>
    </citation>
    <scope>NUCLEOTIDE SEQUENCE</scope>
    <source>
        <strain evidence="7">CGMCC 4.7299</strain>
    </source>
</reference>
<reference evidence="7" key="2">
    <citation type="submission" date="2020-09" db="EMBL/GenBank/DDBJ databases">
        <authorList>
            <person name="Sun Q."/>
            <person name="Zhou Y."/>
        </authorList>
    </citation>
    <scope>NUCLEOTIDE SEQUENCE</scope>
    <source>
        <strain evidence="7">CGMCC 4.7299</strain>
    </source>
</reference>
<dbReference type="SUPFAM" id="SSF88659">
    <property type="entry name" value="Sigma3 and sigma4 domains of RNA polymerase sigma factors"/>
    <property type="match status" value="1"/>
</dbReference>
<feature type="domain" description="RNA polymerase sigma factor 70 region 4 type 2" evidence="6">
    <location>
        <begin position="64"/>
        <end position="102"/>
    </location>
</feature>
<dbReference type="EMBL" id="BMMX01000019">
    <property type="protein sequence ID" value="GGL01748.1"/>
    <property type="molecule type" value="Genomic_DNA"/>
</dbReference>
<organism evidence="7 8">
    <name type="scientific">Mangrovihabitans endophyticus</name>
    <dbReference type="NCBI Taxonomy" id="1751298"/>
    <lineage>
        <taxon>Bacteria</taxon>
        <taxon>Bacillati</taxon>
        <taxon>Actinomycetota</taxon>
        <taxon>Actinomycetes</taxon>
        <taxon>Micromonosporales</taxon>
        <taxon>Micromonosporaceae</taxon>
        <taxon>Mangrovihabitans</taxon>
    </lineage>
</organism>
<evidence type="ECO:0000256" key="3">
    <source>
        <dbReference type="ARBA" id="ARBA00023082"/>
    </source>
</evidence>
<dbReference type="Gene3D" id="1.10.10.10">
    <property type="entry name" value="Winged helix-like DNA-binding domain superfamily/Winged helix DNA-binding domain"/>
    <property type="match status" value="1"/>
</dbReference>
<dbReference type="Pfam" id="PF08281">
    <property type="entry name" value="Sigma70_r4_2"/>
    <property type="match status" value="1"/>
</dbReference>
<comment type="similarity">
    <text evidence="1">Belongs to the sigma-70 factor family. ECF subfamily.</text>
</comment>
<protein>
    <recommendedName>
        <fullName evidence="6">RNA polymerase sigma factor 70 region 4 type 2 domain-containing protein</fullName>
    </recommendedName>
</protein>
<name>A0A8J3FQL2_9ACTN</name>
<dbReference type="GO" id="GO:0016987">
    <property type="term" value="F:sigma factor activity"/>
    <property type="evidence" value="ECO:0007669"/>
    <property type="project" value="UniProtKB-KW"/>
</dbReference>
<sequence>MTDYDRPLVERLLPAVWDGATAYGMNNPTAPDPDMPRAQGDPAHAGTLYAHIADIRIGWTKAPLKDTERKALVLRYGLDMTEREIAARQGVTRQAVNHRLVAGVGRIDACLNGAGGQAGDE</sequence>
<evidence type="ECO:0000256" key="2">
    <source>
        <dbReference type="ARBA" id="ARBA00023015"/>
    </source>
</evidence>
<feature type="region of interest" description="Disordered" evidence="5">
    <location>
        <begin position="24"/>
        <end position="43"/>
    </location>
</feature>
<evidence type="ECO:0000313" key="7">
    <source>
        <dbReference type="EMBL" id="GGL01748.1"/>
    </source>
</evidence>
<comment type="caution">
    <text evidence="7">The sequence shown here is derived from an EMBL/GenBank/DDBJ whole genome shotgun (WGS) entry which is preliminary data.</text>
</comment>
<dbReference type="Proteomes" id="UP000656042">
    <property type="component" value="Unassembled WGS sequence"/>
</dbReference>
<evidence type="ECO:0000256" key="4">
    <source>
        <dbReference type="ARBA" id="ARBA00023163"/>
    </source>
</evidence>
<evidence type="ECO:0000313" key="8">
    <source>
        <dbReference type="Proteomes" id="UP000656042"/>
    </source>
</evidence>